<proteinExistence type="predicted"/>
<protein>
    <submittedName>
        <fullName evidence="1">Uncharacterized protein</fullName>
    </submittedName>
</protein>
<gene>
    <name evidence="1" type="ORF">ACH5RR_001406</name>
</gene>
<evidence type="ECO:0000313" key="2">
    <source>
        <dbReference type="Proteomes" id="UP001630127"/>
    </source>
</evidence>
<dbReference type="Proteomes" id="UP001630127">
    <property type="component" value="Unassembled WGS sequence"/>
</dbReference>
<dbReference type="EMBL" id="JBJUIK010000001">
    <property type="protein sequence ID" value="KAL3538040.1"/>
    <property type="molecule type" value="Genomic_DNA"/>
</dbReference>
<reference evidence="1 2" key="1">
    <citation type="submission" date="2024-11" db="EMBL/GenBank/DDBJ databases">
        <title>A near-complete genome assembly of Cinchona calisaya.</title>
        <authorList>
            <person name="Lian D.C."/>
            <person name="Zhao X.W."/>
            <person name="Wei L."/>
        </authorList>
    </citation>
    <scope>NUCLEOTIDE SEQUENCE [LARGE SCALE GENOMIC DNA]</scope>
    <source>
        <tissue evidence="1">Nenye</tissue>
    </source>
</reference>
<comment type="caution">
    <text evidence="1">The sequence shown here is derived from an EMBL/GenBank/DDBJ whole genome shotgun (WGS) entry which is preliminary data.</text>
</comment>
<evidence type="ECO:0000313" key="1">
    <source>
        <dbReference type="EMBL" id="KAL3538040.1"/>
    </source>
</evidence>
<name>A0ABD3B3V4_9GENT</name>
<sequence length="100" mass="10808">MPLPSQISHPSLTHPYLVTQIWFGVGEGWEWWVWGGGGVGGGGIGVECGWWVWDGKRVGVAGLEWETVEVGRFRVGEGVGLGGEGQEMAGLRLEMEVGDR</sequence>
<dbReference type="AlphaFoldDB" id="A0ABD3B3V4"/>
<organism evidence="1 2">
    <name type="scientific">Cinchona calisaya</name>
    <dbReference type="NCBI Taxonomy" id="153742"/>
    <lineage>
        <taxon>Eukaryota</taxon>
        <taxon>Viridiplantae</taxon>
        <taxon>Streptophyta</taxon>
        <taxon>Embryophyta</taxon>
        <taxon>Tracheophyta</taxon>
        <taxon>Spermatophyta</taxon>
        <taxon>Magnoliopsida</taxon>
        <taxon>eudicotyledons</taxon>
        <taxon>Gunneridae</taxon>
        <taxon>Pentapetalae</taxon>
        <taxon>asterids</taxon>
        <taxon>lamiids</taxon>
        <taxon>Gentianales</taxon>
        <taxon>Rubiaceae</taxon>
        <taxon>Cinchonoideae</taxon>
        <taxon>Cinchoneae</taxon>
        <taxon>Cinchona</taxon>
    </lineage>
</organism>
<accession>A0ABD3B3V4</accession>
<keyword evidence="2" id="KW-1185">Reference proteome</keyword>